<evidence type="ECO:0000313" key="2">
    <source>
        <dbReference type="Proteomes" id="UP000469724"/>
    </source>
</evidence>
<evidence type="ECO:0000313" key="1">
    <source>
        <dbReference type="EMBL" id="NDY55399.1"/>
    </source>
</evidence>
<reference evidence="1 2" key="1">
    <citation type="submission" date="2020-02" db="EMBL/GenBank/DDBJ databases">
        <title>Comparative genomics of sulfur disproportionating microorganisms.</title>
        <authorList>
            <person name="Ward L.M."/>
            <person name="Bertran E."/>
            <person name="Johnston D.T."/>
        </authorList>
    </citation>
    <scope>NUCLEOTIDE SEQUENCE [LARGE SCALE GENOMIC DNA]</scope>
    <source>
        <strain evidence="1 2">DSM 3696</strain>
    </source>
</reference>
<dbReference type="RefSeq" id="WP_163300455.1">
    <property type="nucleotide sequence ID" value="NZ_JAAGRQ010000004.1"/>
</dbReference>
<keyword evidence="2" id="KW-1185">Reference proteome</keyword>
<dbReference type="AlphaFoldDB" id="A0A7K3NJK5"/>
<name>A0A7K3NJK5_9BACT</name>
<accession>A0A7K3NJK5</accession>
<gene>
    <name evidence="1" type="ORF">G3N56_01400</name>
</gene>
<dbReference type="Proteomes" id="UP000469724">
    <property type="component" value="Unassembled WGS sequence"/>
</dbReference>
<dbReference type="EMBL" id="JAAGRQ010000004">
    <property type="protein sequence ID" value="NDY55399.1"/>
    <property type="molecule type" value="Genomic_DNA"/>
</dbReference>
<proteinExistence type="predicted"/>
<comment type="caution">
    <text evidence="1">The sequence shown here is derived from an EMBL/GenBank/DDBJ whole genome shotgun (WGS) entry which is preliminary data.</text>
</comment>
<organism evidence="1 2">
    <name type="scientific">Desulfolutivibrio sulfodismutans</name>
    <dbReference type="NCBI Taxonomy" id="63561"/>
    <lineage>
        <taxon>Bacteria</taxon>
        <taxon>Pseudomonadati</taxon>
        <taxon>Thermodesulfobacteriota</taxon>
        <taxon>Desulfovibrionia</taxon>
        <taxon>Desulfovibrionales</taxon>
        <taxon>Desulfovibrionaceae</taxon>
        <taxon>Desulfolutivibrio</taxon>
    </lineage>
</organism>
<protein>
    <submittedName>
        <fullName evidence="1">Uncharacterized protein</fullName>
    </submittedName>
</protein>
<sequence length="86" mass="9129">MRGANAIRTGSTGMLSEDTKWSVVEQNARGDDSSLAELQTILAEKHFAMQRAMVRIPDPVPADPDEAVTIATYLHSGCGALAESVA</sequence>